<evidence type="ECO:0000256" key="1">
    <source>
        <dbReference type="ARBA" id="ARBA00001947"/>
    </source>
</evidence>
<dbReference type="PROSITE" id="PS00059">
    <property type="entry name" value="ADH_ZINC"/>
    <property type="match status" value="1"/>
</dbReference>
<evidence type="ECO:0000256" key="6">
    <source>
        <dbReference type="RuleBase" id="RU361277"/>
    </source>
</evidence>
<dbReference type="Gene3D" id="3.40.50.720">
    <property type="entry name" value="NAD(P)-binding Rossmann-like Domain"/>
    <property type="match status" value="1"/>
</dbReference>
<dbReference type="OrthoDB" id="9797931at2"/>
<dbReference type="CDD" id="cd08233">
    <property type="entry name" value="butanediol_DH_like"/>
    <property type="match status" value="1"/>
</dbReference>
<dbReference type="InterPro" id="IPR002328">
    <property type="entry name" value="ADH_Zn_CS"/>
</dbReference>
<accession>A0A1E5PH15</accession>
<dbReference type="InterPro" id="IPR036291">
    <property type="entry name" value="NAD(P)-bd_dom_sf"/>
</dbReference>
<dbReference type="GO" id="GO:0016491">
    <property type="term" value="F:oxidoreductase activity"/>
    <property type="evidence" value="ECO:0007669"/>
    <property type="project" value="UniProtKB-KW"/>
</dbReference>
<dbReference type="PANTHER" id="PTHR43161:SF26">
    <property type="entry name" value="GALACTITOL 1-PHOSPHATE 5-DEHYDROGENASE"/>
    <property type="match status" value="1"/>
</dbReference>
<evidence type="ECO:0000313" key="9">
    <source>
        <dbReference type="Proteomes" id="UP000095759"/>
    </source>
</evidence>
<comment type="cofactor">
    <cofactor evidence="1 6">
        <name>Zn(2+)</name>
        <dbReference type="ChEBI" id="CHEBI:29105"/>
    </cofactor>
</comment>
<evidence type="ECO:0000256" key="5">
    <source>
        <dbReference type="ARBA" id="ARBA00023002"/>
    </source>
</evidence>
<dbReference type="GO" id="GO:0008270">
    <property type="term" value="F:zinc ion binding"/>
    <property type="evidence" value="ECO:0007669"/>
    <property type="project" value="InterPro"/>
</dbReference>
<proteinExistence type="inferred from homology"/>
<comment type="caution">
    <text evidence="8">The sequence shown here is derived from an EMBL/GenBank/DDBJ whole genome shotgun (WGS) entry which is preliminary data.</text>
</comment>
<dbReference type="SUPFAM" id="SSF51735">
    <property type="entry name" value="NAD(P)-binding Rossmann-fold domains"/>
    <property type="match status" value="1"/>
</dbReference>
<dbReference type="Pfam" id="PF00107">
    <property type="entry name" value="ADH_zinc_N"/>
    <property type="match status" value="1"/>
</dbReference>
<dbReference type="InterPro" id="IPR011032">
    <property type="entry name" value="GroES-like_sf"/>
</dbReference>
<comment type="similarity">
    <text evidence="2 6">Belongs to the zinc-containing alcohol dehydrogenase family.</text>
</comment>
<dbReference type="InterPro" id="IPR013154">
    <property type="entry name" value="ADH-like_N"/>
</dbReference>
<dbReference type="Proteomes" id="UP000095759">
    <property type="component" value="Unassembled WGS sequence"/>
</dbReference>
<dbReference type="SUPFAM" id="SSF50129">
    <property type="entry name" value="GroES-like"/>
    <property type="match status" value="1"/>
</dbReference>
<evidence type="ECO:0000313" key="8">
    <source>
        <dbReference type="EMBL" id="OEJ28822.1"/>
    </source>
</evidence>
<dbReference type="Pfam" id="PF08240">
    <property type="entry name" value="ADH_N"/>
    <property type="match status" value="1"/>
</dbReference>
<evidence type="ECO:0000256" key="2">
    <source>
        <dbReference type="ARBA" id="ARBA00008072"/>
    </source>
</evidence>
<name>A0A1E5PH15_9ACTN</name>
<keyword evidence="9" id="KW-1185">Reference proteome</keyword>
<dbReference type="SMART" id="SM00829">
    <property type="entry name" value="PKS_ER"/>
    <property type="match status" value="1"/>
</dbReference>
<gene>
    <name evidence="8" type="ORF">AS594_34685</name>
</gene>
<dbReference type="AlphaFoldDB" id="A0A1E5PH15"/>
<keyword evidence="4 6" id="KW-0862">Zinc</keyword>
<keyword evidence="5" id="KW-0560">Oxidoreductase</keyword>
<evidence type="ECO:0000256" key="3">
    <source>
        <dbReference type="ARBA" id="ARBA00022723"/>
    </source>
</evidence>
<dbReference type="InterPro" id="IPR020843">
    <property type="entry name" value="ER"/>
</dbReference>
<reference evidence="8 9" key="1">
    <citation type="submission" date="2016-08" db="EMBL/GenBank/DDBJ databases">
        <title>Complete genome sequence of Streptomyces agglomeratus strain 6-3-2, a novel anti-MRSA actinomycete isolated from Wuli of Tebit, China.</title>
        <authorList>
            <person name="Chen X."/>
        </authorList>
    </citation>
    <scope>NUCLEOTIDE SEQUENCE [LARGE SCALE GENOMIC DNA]</scope>
    <source>
        <strain evidence="8 9">6-3-2</strain>
    </source>
</reference>
<evidence type="ECO:0000259" key="7">
    <source>
        <dbReference type="SMART" id="SM00829"/>
    </source>
</evidence>
<evidence type="ECO:0000256" key="4">
    <source>
        <dbReference type="ARBA" id="ARBA00022833"/>
    </source>
</evidence>
<dbReference type="STRING" id="285458.BGM19_01825"/>
<dbReference type="Gene3D" id="3.90.180.10">
    <property type="entry name" value="Medium-chain alcohol dehydrogenases, catalytic domain"/>
    <property type="match status" value="1"/>
</dbReference>
<dbReference type="RefSeq" id="WP_069774660.1">
    <property type="nucleotide sequence ID" value="NZ_MEHJ01000001.1"/>
</dbReference>
<sequence length="352" mass="37496">MKAARYYGKEDLRIDDVPEPQVRPGAVKIAPAWTGICGSDLHVYFEGPMNPMPTAGNPHPLSGEEPPLVFGHEFSGVVKEVGEGVEGLSPGDSVVVEPLIVCGECFACRDGRYNLCEKMGFIGLSGRGGGLSERIVVEERFVHPVGDMPLDQAALIEPLAVAAHGVRLSGAGDGDVALVGGAGPIGLFTSAVLKALGATVIVSEMSQKRKEKAKDSGVADHVLDPAQDDVVARTMEITGGRGADVGFECAGVQPVFDALLHALKTGGMLQVIALFSKHPTLDTGPLLFKEIKIQGSMGYAHDHPNVIRLVREGKIDLTPFITRRIAVEDIVPEGLRRLMEHKDEEVKILVHL</sequence>
<dbReference type="InterPro" id="IPR013149">
    <property type="entry name" value="ADH-like_C"/>
</dbReference>
<dbReference type="PANTHER" id="PTHR43161">
    <property type="entry name" value="SORBITOL DEHYDROGENASE"/>
    <property type="match status" value="1"/>
</dbReference>
<organism evidence="8 9">
    <name type="scientific">Streptomyces agglomeratus</name>
    <dbReference type="NCBI Taxonomy" id="285458"/>
    <lineage>
        <taxon>Bacteria</taxon>
        <taxon>Bacillati</taxon>
        <taxon>Actinomycetota</taxon>
        <taxon>Actinomycetes</taxon>
        <taxon>Kitasatosporales</taxon>
        <taxon>Streptomycetaceae</taxon>
        <taxon>Streptomyces</taxon>
    </lineage>
</organism>
<dbReference type="EMBL" id="MEHJ01000001">
    <property type="protein sequence ID" value="OEJ28822.1"/>
    <property type="molecule type" value="Genomic_DNA"/>
</dbReference>
<keyword evidence="3 6" id="KW-0479">Metal-binding</keyword>
<protein>
    <submittedName>
        <fullName evidence="8">2,3-butanediol dehydrogenase</fullName>
    </submittedName>
</protein>
<feature type="domain" description="Enoyl reductase (ER)" evidence="7">
    <location>
        <begin position="8"/>
        <end position="350"/>
    </location>
</feature>